<feature type="repeat" description="PPR" evidence="2">
    <location>
        <begin position="275"/>
        <end position="309"/>
    </location>
</feature>
<comment type="caution">
    <text evidence="4">The sequence shown here is derived from an EMBL/GenBank/DDBJ whole genome shotgun (WGS) entry which is preliminary data.</text>
</comment>
<feature type="repeat" description="PPR" evidence="2">
    <location>
        <begin position="419"/>
        <end position="453"/>
    </location>
</feature>
<name>A0AAV8UPS4_9RHOD</name>
<feature type="repeat" description="PPR" evidence="2">
    <location>
        <begin position="490"/>
        <end position="524"/>
    </location>
</feature>
<sequence>MAFVSTGRPSLRQGAATAVSKRARVNRIATARCLQGLPFGHYAGLAESGLASGDVFSPQGTKREVIEIQVELPLGIVLAEVSGGIYIAAVKPGGNADITSNGKVKVGDRIVGTSAAFGSATWPSLSLERVLMALKTRYKGEVTLLIERAGLAHDIYEPSVEDAADLAKSAVVLCSNKSESEEQVRNALRSFVELRSAGLSAISTLTFLLQRSAELLKKYSKERGHAVSVNSLYGKLKRAGVPLDNKIYNLFMTAYINTKAPEKAINIFQEIGSPNMECYTSLVKAYRKLNRLDDVQAVKSRMERDRVPLSVMTYNTILSAYAQSGDVENVENLFREISARHLIPDTGSWNNRMNAHFKAHRGRAKLEKVRDVYKAMRLGNVAPNKFTFTILVSACVGCGELDLAENCLEEMADAGVQPDTFIYNKVIEGYADHLRYESALTLLEKMNAGGDVRPNEYTYGQTIRACSAAGHEEIAHSLIDSMRGRGFKPSAQVYVTLLRAYAKRGNIVSSFRVVQEMKDAGFDPDVRTMSALMHACVESEDGALAVSVYSRMVQLRMKPDVVSYTTLIRAYGKRGDTEMALRAFNAMKKERIAPTVTTFNALIELAMHGNQTQLALEALREMNNTPRVTLNRKTYELLCDSSCFENSPKDYVEFLMEVLKVLQESKMYGNGQLYCELLSACSLASDSISAKTVLEHRRTGVFNISGKDKALASKAEERAAVINRNVAKLRSFV</sequence>
<reference evidence="4 5" key="1">
    <citation type="journal article" date="2023" name="Nat. Commun.">
        <title>Origin of minicircular mitochondrial genomes in red algae.</title>
        <authorList>
            <person name="Lee Y."/>
            <person name="Cho C.H."/>
            <person name="Lee Y.M."/>
            <person name="Park S.I."/>
            <person name="Yang J.H."/>
            <person name="West J.A."/>
            <person name="Bhattacharya D."/>
            <person name="Yoon H.S."/>
        </authorList>
    </citation>
    <scope>NUCLEOTIDE SEQUENCE [LARGE SCALE GENOMIC DNA]</scope>
    <source>
        <strain evidence="4 5">CCMP1338</strain>
        <tissue evidence="4">Whole cell</tissue>
    </source>
</reference>
<dbReference type="CDD" id="cd00136">
    <property type="entry name" value="PDZ_canonical"/>
    <property type="match status" value="1"/>
</dbReference>
<accession>A0AAV8UPS4</accession>
<dbReference type="InterPro" id="IPR011990">
    <property type="entry name" value="TPR-like_helical_dom_sf"/>
</dbReference>
<dbReference type="PANTHER" id="PTHR46862:SF5">
    <property type="entry name" value="OS02G0170000 PROTEIN"/>
    <property type="match status" value="1"/>
</dbReference>
<keyword evidence="1" id="KW-0677">Repeat</keyword>
<feature type="repeat" description="PPR" evidence="2">
    <location>
        <begin position="560"/>
        <end position="594"/>
    </location>
</feature>
<dbReference type="InterPro" id="IPR002885">
    <property type="entry name" value="PPR_rpt"/>
</dbReference>
<evidence type="ECO:0000313" key="4">
    <source>
        <dbReference type="EMBL" id="KAJ8904469.1"/>
    </source>
</evidence>
<dbReference type="Proteomes" id="UP001157974">
    <property type="component" value="Unassembled WGS sequence"/>
</dbReference>
<dbReference type="InterPro" id="IPR033443">
    <property type="entry name" value="PROP1-like_PPR_dom"/>
</dbReference>
<dbReference type="AlphaFoldDB" id="A0AAV8UPS4"/>
<dbReference type="SMART" id="SM00228">
    <property type="entry name" value="PDZ"/>
    <property type="match status" value="1"/>
</dbReference>
<feature type="repeat" description="PPR" evidence="2">
    <location>
        <begin position="455"/>
        <end position="489"/>
    </location>
</feature>
<dbReference type="InterPro" id="IPR001478">
    <property type="entry name" value="PDZ"/>
</dbReference>
<organism evidence="4 5">
    <name type="scientific">Rhodosorus marinus</name>
    <dbReference type="NCBI Taxonomy" id="101924"/>
    <lineage>
        <taxon>Eukaryota</taxon>
        <taxon>Rhodophyta</taxon>
        <taxon>Stylonematophyceae</taxon>
        <taxon>Stylonematales</taxon>
        <taxon>Stylonemataceae</taxon>
        <taxon>Rhodosorus</taxon>
    </lineage>
</organism>
<keyword evidence="5" id="KW-1185">Reference proteome</keyword>
<feature type="repeat" description="PPR" evidence="2">
    <location>
        <begin position="310"/>
        <end position="344"/>
    </location>
</feature>
<feature type="repeat" description="PPR" evidence="2">
    <location>
        <begin position="525"/>
        <end position="559"/>
    </location>
</feature>
<dbReference type="PROSITE" id="PS50106">
    <property type="entry name" value="PDZ"/>
    <property type="match status" value="1"/>
</dbReference>
<dbReference type="PANTHER" id="PTHR46862">
    <property type="entry name" value="OS07G0661900 PROTEIN"/>
    <property type="match status" value="1"/>
</dbReference>
<dbReference type="Gene3D" id="2.30.42.10">
    <property type="match status" value="1"/>
</dbReference>
<evidence type="ECO:0000259" key="3">
    <source>
        <dbReference type="PROSITE" id="PS50106"/>
    </source>
</evidence>
<evidence type="ECO:0000256" key="1">
    <source>
        <dbReference type="ARBA" id="ARBA00022737"/>
    </source>
</evidence>
<evidence type="ECO:0000256" key="2">
    <source>
        <dbReference type="PROSITE-ProRule" id="PRU00708"/>
    </source>
</evidence>
<dbReference type="NCBIfam" id="TIGR00756">
    <property type="entry name" value="PPR"/>
    <property type="match status" value="4"/>
</dbReference>
<feature type="repeat" description="PPR" evidence="2">
    <location>
        <begin position="384"/>
        <end position="418"/>
    </location>
</feature>
<dbReference type="Pfam" id="PF17177">
    <property type="entry name" value="PPR_long"/>
    <property type="match status" value="1"/>
</dbReference>
<proteinExistence type="predicted"/>
<protein>
    <recommendedName>
        <fullName evidence="3">PDZ domain-containing protein</fullName>
    </recommendedName>
</protein>
<dbReference type="Gene3D" id="1.25.40.10">
    <property type="entry name" value="Tetratricopeptide repeat domain"/>
    <property type="match status" value="3"/>
</dbReference>
<evidence type="ECO:0000313" key="5">
    <source>
        <dbReference type="Proteomes" id="UP001157974"/>
    </source>
</evidence>
<dbReference type="Pfam" id="PF13812">
    <property type="entry name" value="PPR_3"/>
    <property type="match status" value="3"/>
</dbReference>
<dbReference type="EMBL" id="JAMWBK010000006">
    <property type="protein sequence ID" value="KAJ8904469.1"/>
    <property type="molecule type" value="Genomic_DNA"/>
</dbReference>
<dbReference type="SUPFAM" id="SSF50156">
    <property type="entry name" value="PDZ domain-like"/>
    <property type="match status" value="1"/>
</dbReference>
<dbReference type="PROSITE" id="PS51375">
    <property type="entry name" value="PPR"/>
    <property type="match status" value="8"/>
</dbReference>
<gene>
    <name evidence="4" type="ORF">NDN08_000986</name>
</gene>
<feature type="domain" description="PDZ" evidence="3">
    <location>
        <begin position="74"/>
        <end position="135"/>
    </location>
</feature>
<dbReference type="InterPro" id="IPR036034">
    <property type="entry name" value="PDZ_sf"/>
</dbReference>